<keyword evidence="5" id="KW-1185">Reference proteome</keyword>
<feature type="compositionally biased region" description="Basic and acidic residues" evidence="3">
    <location>
        <begin position="102"/>
        <end position="126"/>
    </location>
</feature>
<proteinExistence type="inferred from homology"/>
<dbReference type="InterPro" id="IPR009072">
    <property type="entry name" value="Histone-fold"/>
</dbReference>
<reference evidence="5" key="1">
    <citation type="journal article" date="2019" name="Toxins">
        <title>Detection of Abrin-Like and Prepropulchellin-Like Toxin Genes and Transcripts Using Whole Genome Sequencing and Full-Length Transcript Sequencing of Abrus precatorius.</title>
        <authorList>
            <person name="Hovde B.T."/>
            <person name="Daligault H.E."/>
            <person name="Hanschen E.R."/>
            <person name="Kunde Y.A."/>
            <person name="Johnson M.B."/>
            <person name="Starkenburg S.R."/>
            <person name="Johnson S.L."/>
        </authorList>
    </citation>
    <scope>NUCLEOTIDE SEQUENCE [LARGE SCALE GENOMIC DNA]</scope>
</reference>
<evidence type="ECO:0000259" key="4">
    <source>
        <dbReference type="Pfam" id="PF00125"/>
    </source>
</evidence>
<organism evidence="5 6">
    <name type="scientific">Abrus precatorius</name>
    <name type="common">Indian licorice</name>
    <name type="synonym">Glycine abrus</name>
    <dbReference type="NCBI Taxonomy" id="3816"/>
    <lineage>
        <taxon>Eukaryota</taxon>
        <taxon>Viridiplantae</taxon>
        <taxon>Streptophyta</taxon>
        <taxon>Embryophyta</taxon>
        <taxon>Tracheophyta</taxon>
        <taxon>Spermatophyta</taxon>
        <taxon>Magnoliopsida</taxon>
        <taxon>eudicotyledons</taxon>
        <taxon>Gunneridae</taxon>
        <taxon>Pentapetalae</taxon>
        <taxon>rosids</taxon>
        <taxon>fabids</taxon>
        <taxon>Fabales</taxon>
        <taxon>Fabaceae</taxon>
        <taxon>Papilionoideae</taxon>
        <taxon>50 kb inversion clade</taxon>
        <taxon>NPAAA clade</taxon>
        <taxon>indigoferoid/millettioid clade</taxon>
        <taxon>Abreae</taxon>
        <taxon>Abrus</taxon>
    </lineage>
</organism>
<dbReference type="Pfam" id="PF00125">
    <property type="entry name" value="Histone"/>
    <property type="match status" value="1"/>
</dbReference>
<evidence type="ECO:0000313" key="6">
    <source>
        <dbReference type="RefSeq" id="XP_027343874.1"/>
    </source>
</evidence>
<sequence>MAPKRGQKVVVRSTRKVVQETMQVSVVSSSKRSTRGNRDLHIGEEHVRIITVEEVTPQAQEGTSTTTITTEDKTKQENTSSDQVQHETDEQRRHTPMGAQTEEPKEPSAKKEQEKANTQEGNDGKEKRRRKKRVKRNGEGYQRYVYRVLKQVHPEMGISSQAMTVLNNLMNDMFERLADEAAKLKSYEGHMTLSSREIQGAVKLVLPGDLGKHAIAEGAKAVANCISHDA</sequence>
<dbReference type="GeneID" id="113856302"/>
<dbReference type="RefSeq" id="XP_027343874.1">
    <property type="nucleotide sequence ID" value="XM_027488073.1"/>
</dbReference>
<reference evidence="6" key="2">
    <citation type="submission" date="2025-08" db="UniProtKB">
        <authorList>
            <consortium name="RefSeq"/>
        </authorList>
    </citation>
    <scope>IDENTIFICATION</scope>
    <source>
        <tissue evidence="6">Young leaves</tissue>
    </source>
</reference>
<dbReference type="GO" id="GO:0005634">
    <property type="term" value="C:nucleus"/>
    <property type="evidence" value="ECO:0007669"/>
    <property type="project" value="UniProtKB-ARBA"/>
</dbReference>
<evidence type="ECO:0000256" key="1">
    <source>
        <dbReference type="ARBA" id="ARBA00002001"/>
    </source>
</evidence>
<dbReference type="GO" id="GO:0003677">
    <property type="term" value="F:DNA binding"/>
    <property type="evidence" value="ECO:0007669"/>
    <property type="project" value="InterPro"/>
</dbReference>
<dbReference type="GO" id="GO:0030527">
    <property type="term" value="F:structural constituent of chromatin"/>
    <property type="evidence" value="ECO:0007669"/>
    <property type="project" value="InterPro"/>
</dbReference>
<gene>
    <name evidence="6" type="primary">LOC113856302</name>
</gene>
<dbReference type="KEGG" id="aprc:113856302"/>
<dbReference type="Gene3D" id="1.10.20.10">
    <property type="entry name" value="Histone, subunit A"/>
    <property type="match status" value="1"/>
</dbReference>
<evidence type="ECO:0000313" key="5">
    <source>
        <dbReference type="Proteomes" id="UP000694853"/>
    </source>
</evidence>
<dbReference type="GO" id="GO:0000786">
    <property type="term" value="C:nucleosome"/>
    <property type="evidence" value="ECO:0007669"/>
    <property type="project" value="InterPro"/>
</dbReference>
<accession>A0A8B8KM56</accession>
<dbReference type="GO" id="GO:0046982">
    <property type="term" value="F:protein heterodimerization activity"/>
    <property type="evidence" value="ECO:0007669"/>
    <property type="project" value="InterPro"/>
</dbReference>
<protein>
    <submittedName>
        <fullName evidence="6">Histone H2B 1-like</fullName>
    </submittedName>
</protein>
<comment type="function">
    <text evidence="1">Core component of nucleosome. Nucleosomes wrap and compact DNA into chromatin, limiting DNA accessibility to the cellular machineries which require DNA as a template. Histones thereby play a central role in transcription regulation, DNA repair, DNA replication and chromosomal stability. DNA accessibility is regulated via a complex set of post-translational modifications of histones, also called histone code, and nucleosome remodeling.</text>
</comment>
<dbReference type="OrthoDB" id="1913820at2759"/>
<feature type="region of interest" description="Disordered" evidence="3">
    <location>
        <begin position="49"/>
        <end position="137"/>
    </location>
</feature>
<feature type="compositionally biased region" description="Basic and acidic residues" evidence="3">
    <location>
        <begin position="84"/>
        <end position="93"/>
    </location>
</feature>
<evidence type="ECO:0000256" key="3">
    <source>
        <dbReference type="SAM" id="MobiDB-lite"/>
    </source>
</evidence>
<dbReference type="FunFam" id="1.10.20.10:FF:000043">
    <property type="entry name" value="Histone H2B"/>
    <property type="match status" value="1"/>
</dbReference>
<comment type="similarity">
    <text evidence="2">Belongs to the histone H2B family.</text>
</comment>
<dbReference type="CDD" id="cd22910">
    <property type="entry name" value="HFD_H2B"/>
    <property type="match status" value="1"/>
</dbReference>
<dbReference type="PRINTS" id="PR00621">
    <property type="entry name" value="HISTONEH2B"/>
</dbReference>
<evidence type="ECO:0000256" key="2">
    <source>
        <dbReference type="ARBA" id="ARBA00006846"/>
    </source>
</evidence>
<dbReference type="Proteomes" id="UP000694853">
    <property type="component" value="Unplaced"/>
</dbReference>
<dbReference type="SMART" id="SM00427">
    <property type="entry name" value="H2B"/>
    <property type="match status" value="1"/>
</dbReference>
<dbReference type="SUPFAM" id="SSF47113">
    <property type="entry name" value="Histone-fold"/>
    <property type="match status" value="1"/>
</dbReference>
<dbReference type="InterPro" id="IPR000558">
    <property type="entry name" value="Histone_H2B"/>
</dbReference>
<dbReference type="PANTHER" id="PTHR23428">
    <property type="entry name" value="HISTONE H2B"/>
    <property type="match status" value="1"/>
</dbReference>
<dbReference type="InterPro" id="IPR007125">
    <property type="entry name" value="H2A/H2B/H3"/>
</dbReference>
<feature type="domain" description="Core Histone H2A/H2B/H3" evidence="4">
    <location>
        <begin position="125"/>
        <end position="204"/>
    </location>
</feature>
<name>A0A8B8KM56_ABRPR</name>
<dbReference type="AlphaFoldDB" id="A0A8B8KM56"/>